<keyword evidence="2" id="KW-0472">Membrane</keyword>
<evidence type="ECO:0000313" key="3">
    <source>
        <dbReference type="EMBL" id="CAL4992866.1"/>
    </source>
</evidence>
<keyword evidence="2" id="KW-0812">Transmembrane</keyword>
<sequence>MSKMEGWSVRGQEKPVNGKSVRTEEKTNCSSWVVEMEKMLVETDSSEEMARWNKPSIYRVPEWIKDTTNSEAYRPQLVSLGPFHHGEPKLLPMEEHKRRAVLHQVKRAGKPLSEFVTAVESVVDELQSAYYDLDDKWCGDNSSRFVEMMVTDGCFLLEFMKTTDPRQDHADYAPNDPVFSQRGDHYLWADIRTDMVVMENQLPLLVLQKLLAISHDTPTSGKEIDNKVLEFLDCSVKEGINNLGLHPLDLFHKSSCGPTSTCDQGSSQCKDDDIDSTPTIVELSEAGIHFKKSNTRRVNDVEFKNGVLSMPYVAVYDETYKMFLNQMVFERLHCDDAGTDVMDYIFFLDNIIDSGRDVALLRSKGLFNNGLGTDNEAADLFNTLSKGTVMSKYSKLNNVQRELNAHCMKRRNKWRANFVQTYLSNPWVFISLVAAIILLVSSFLQTVYTIVPFYTRS</sequence>
<dbReference type="Pfam" id="PF03140">
    <property type="entry name" value="DUF247"/>
    <property type="match status" value="1"/>
</dbReference>
<feature type="region of interest" description="Disordered" evidence="1">
    <location>
        <begin position="1"/>
        <end position="23"/>
    </location>
</feature>
<dbReference type="InterPro" id="IPR004158">
    <property type="entry name" value="DUF247_pln"/>
</dbReference>
<feature type="transmembrane region" description="Helical" evidence="2">
    <location>
        <begin position="427"/>
        <end position="451"/>
    </location>
</feature>
<dbReference type="EMBL" id="OZ075134">
    <property type="protein sequence ID" value="CAL4992866.1"/>
    <property type="molecule type" value="Genomic_DNA"/>
</dbReference>
<organism evidence="3 4">
    <name type="scientific">Urochloa decumbens</name>
    <dbReference type="NCBI Taxonomy" id="240449"/>
    <lineage>
        <taxon>Eukaryota</taxon>
        <taxon>Viridiplantae</taxon>
        <taxon>Streptophyta</taxon>
        <taxon>Embryophyta</taxon>
        <taxon>Tracheophyta</taxon>
        <taxon>Spermatophyta</taxon>
        <taxon>Magnoliopsida</taxon>
        <taxon>Liliopsida</taxon>
        <taxon>Poales</taxon>
        <taxon>Poaceae</taxon>
        <taxon>PACMAD clade</taxon>
        <taxon>Panicoideae</taxon>
        <taxon>Panicodae</taxon>
        <taxon>Paniceae</taxon>
        <taxon>Melinidinae</taxon>
        <taxon>Urochloa</taxon>
    </lineage>
</organism>
<name>A0ABC9B6Q7_9POAL</name>
<proteinExistence type="predicted"/>
<keyword evidence="4" id="KW-1185">Reference proteome</keyword>
<dbReference type="AlphaFoldDB" id="A0ABC9B6Q7"/>
<reference evidence="4" key="1">
    <citation type="submission" date="2024-06" db="EMBL/GenBank/DDBJ databases">
        <authorList>
            <person name="Ryan C."/>
        </authorList>
    </citation>
    <scope>NUCLEOTIDE SEQUENCE [LARGE SCALE GENOMIC DNA]</scope>
</reference>
<evidence type="ECO:0000256" key="2">
    <source>
        <dbReference type="SAM" id="Phobius"/>
    </source>
</evidence>
<dbReference type="PANTHER" id="PTHR31170:SF18">
    <property type="entry name" value="(WILD MALAYSIAN BANANA) HYPOTHETICAL PROTEIN"/>
    <property type="match status" value="1"/>
</dbReference>
<dbReference type="PANTHER" id="PTHR31170">
    <property type="entry name" value="BNAC04G53230D PROTEIN"/>
    <property type="match status" value="1"/>
</dbReference>
<protein>
    <submittedName>
        <fullName evidence="3">Uncharacterized protein</fullName>
    </submittedName>
</protein>
<keyword evidence="2" id="KW-1133">Transmembrane helix</keyword>
<evidence type="ECO:0000256" key="1">
    <source>
        <dbReference type="SAM" id="MobiDB-lite"/>
    </source>
</evidence>
<evidence type="ECO:0000313" key="4">
    <source>
        <dbReference type="Proteomes" id="UP001497457"/>
    </source>
</evidence>
<accession>A0ABC9B6Q7</accession>
<gene>
    <name evidence="3" type="ORF">URODEC1_LOCUS61308</name>
</gene>
<reference evidence="3 4" key="2">
    <citation type="submission" date="2024-10" db="EMBL/GenBank/DDBJ databases">
        <authorList>
            <person name="Ryan C."/>
        </authorList>
    </citation>
    <scope>NUCLEOTIDE SEQUENCE [LARGE SCALE GENOMIC DNA]</scope>
</reference>
<dbReference type="Proteomes" id="UP001497457">
    <property type="component" value="Chromosome 24b"/>
</dbReference>